<evidence type="ECO:0000256" key="3">
    <source>
        <dbReference type="PIRSR" id="PIRSR000390-1"/>
    </source>
</evidence>
<gene>
    <name evidence="6" type="ORF">DF947_13905</name>
</gene>
<feature type="active site" description="Proton acceptor" evidence="3">
    <location>
        <position position="181"/>
    </location>
</feature>
<dbReference type="InterPro" id="IPR015421">
    <property type="entry name" value="PyrdxlP-dep_Trfase_major"/>
</dbReference>
<reference evidence="7" key="1">
    <citation type="submission" date="2018-05" db="EMBL/GenBank/DDBJ databases">
        <title>Pedobacter paludis sp. nov., isolated from wetland soil.</title>
        <authorList>
            <person name="Zhang Y."/>
        </authorList>
    </citation>
    <scope>NUCLEOTIDE SEQUENCE [LARGE SCALE GENOMIC DNA]</scope>
    <source>
        <strain evidence="7">R-8</strain>
    </source>
</reference>
<dbReference type="PANTHER" id="PTHR30244:SF9">
    <property type="entry name" value="PROTEIN RV3402C"/>
    <property type="match status" value="1"/>
</dbReference>
<dbReference type="GO" id="GO:0030170">
    <property type="term" value="F:pyridoxal phosphate binding"/>
    <property type="evidence" value="ECO:0007669"/>
    <property type="project" value="TreeGrafter"/>
</dbReference>
<dbReference type="SUPFAM" id="SSF53383">
    <property type="entry name" value="PLP-dependent transferases"/>
    <property type="match status" value="1"/>
</dbReference>
<dbReference type="EMBL" id="QGNY01000004">
    <property type="protein sequence ID" value="PWS31675.1"/>
    <property type="molecule type" value="Genomic_DNA"/>
</dbReference>
<keyword evidence="6" id="KW-0808">Transferase</keyword>
<dbReference type="OrthoDB" id="9810913at2"/>
<proteinExistence type="inferred from homology"/>
<dbReference type="PIRSF" id="PIRSF000390">
    <property type="entry name" value="PLP_StrS"/>
    <property type="match status" value="1"/>
</dbReference>
<feature type="modified residue" description="N6-(pyridoxal phosphate)lysine" evidence="4">
    <location>
        <position position="181"/>
    </location>
</feature>
<dbReference type="RefSeq" id="WP_109930634.1">
    <property type="nucleotide sequence ID" value="NZ_QGNY01000004.1"/>
</dbReference>
<keyword evidence="6" id="KW-0032">Aminotransferase</keyword>
<dbReference type="InterPro" id="IPR000653">
    <property type="entry name" value="DegT/StrS_aminotransferase"/>
</dbReference>
<dbReference type="AlphaFoldDB" id="A0A317EYN6"/>
<evidence type="ECO:0000256" key="4">
    <source>
        <dbReference type="PIRSR" id="PIRSR000390-2"/>
    </source>
</evidence>
<dbReference type="PANTHER" id="PTHR30244">
    <property type="entry name" value="TRANSAMINASE"/>
    <property type="match status" value="1"/>
</dbReference>
<protein>
    <submittedName>
        <fullName evidence="6">Aminotransferase DegT</fullName>
    </submittedName>
</protein>
<keyword evidence="7" id="KW-1185">Reference proteome</keyword>
<dbReference type="Gene3D" id="3.40.640.10">
    <property type="entry name" value="Type I PLP-dependent aspartate aminotransferase-like (Major domain)"/>
    <property type="match status" value="1"/>
</dbReference>
<dbReference type="Proteomes" id="UP000245391">
    <property type="component" value="Unassembled WGS sequence"/>
</dbReference>
<comment type="similarity">
    <text evidence="2 5">Belongs to the DegT/DnrJ/EryC1 family.</text>
</comment>
<keyword evidence="1 4" id="KW-0663">Pyridoxal phosphate</keyword>
<dbReference type="Pfam" id="PF01041">
    <property type="entry name" value="DegT_DnrJ_EryC1"/>
    <property type="match status" value="1"/>
</dbReference>
<sequence>MIQVTKPFLPPKEEVYKLFDGIWESEWLTNDGPLVNALESSLKDYLNIQKLIFVNNGTTALQIAIKALALKGEIITTPFSFVATSSSIVWGNCKPVFVDICSNSFNLNPDLIEDAITSETSAILATHVFGYPCNIDAIEQIATKYGLKVIYDAAHCFGSLYKNKSVFSYGDISITSFHATKLFHTVEGGALFCHSSSLLNKVSYMRNFGFEGAHSFAEIGINGKNSEFHAAMGLVNLNYIDSILKKRKLLCLYYRKKLSNIAIKFQEQVADSEPNYCYMPIVLEDEEMTLNVIEALESNDIFPRRYFYPSLNTVPIFNSLQNCPVSESISSRIICLPLYHTLEMEDVDLITNIILAALKLKALSYC</sequence>
<dbReference type="InterPro" id="IPR015424">
    <property type="entry name" value="PyrdxlP-dep_Trfase"/>
</dbReference>
<dbReference type="CDD" id="cd00616">
    <property type="entry name" value="AHBA_syn"/>
    <property type="match status" value="1"/>
</dbReference>
<dbReference type="GO" id="GO:0008483">
    <property type="term" value="F:transaminase activity"/>
    <property type="evidence" value="ECO:0007669"/>
    <property type="project" value="UniProtKB-KW"/>
</dbReference>
<dbReference type="GO" id="GO:0000271">
    <property type="term" value="P:polysaccharide biosynthetic process"/>
    <property type="evidence" value="ECO:0007669"/>
    <property type="project" value="TreeGrafter"/>
</dbReference>
<name>A0A317EYN6_9SPHI</name>
<organism evidence="6 7">
    <name type="scientific">Pedobacter paludis</name>
    <dbReference type="NCBI Taxonomy" id="2203212"/>
    <lineage>
        <taxon>Bacteria</taxon>
        <taxon>Pseudomonadati</taxon>
        <taxon>Bacteroidota</taxon>
        <taxon>Sphingobacteriia</taxon>
        <taxon>Sphingobacteriales</taxon>
        <taxon>Sphingobacteriaceae</taxon>
        <taxon>Pedobacter</taxon>
    </lineage>
</organism>
<evidence type="ECO:0000313" key="7">
    <source>
        <dbReference type="Proteomes" id="UP000245391"/>
    </source>
</evidence>
<comment type="caution">
    <text evidence="6">The sequence shown here is derived from an EMBL/GenBank/DDBJ whole genome shotgun (WGS) entry which is preliminary data.</text>
</comment>
<evidence type="ECO:0000256" key="5">
    <source>
        <dbReference type="RuleBase" id="RU004508"/>
    </source>
</evidence>
<accession>A0A317EYN6</accession>
<evidence type="ECO:0000256" key="1">
    <source>
        <dbReference type="ARBA" id="ARBA00022898"/>
    </source>
</evidence>
<evidence type="ECO:0000256" key="2">
    <source>
        <dbReference type="ARBA" id="ARBA00037999"/>
    </source>
</evidence>
<evidence type="ECO:0000313" key="6">
    <source>
        <dbReference type="EMBL" id="PWS31675.1"/>
    </source>
</evidence>